<protein>
    <submittedName>
        <fullName evidence="1">Uncharacterized protein</fullName>
    </submittedName>
</protein>
<name>A0A1M6QYN4_9BRAD</name>
<reference evidence="1 2" key="1">
    <citation type="submission" date="2016-11" db="EMBL/GenBank/DDBJ databases">
        <authorList>
            <person name="Jaros S."/>
            <person name="Januszkiewicz K."/>
            <person name="Wedrychowicz H."/>
        </authorList>
    </citation>
    <scope>NUCLEOTIDE SEQUENCE [LARGE SCALE GENOMIC DNA]</scope>
    <source>
        <strain evidence="1 2">GAS499</strain>
    </source>
</reference>
<sequence>MEPVIRPAEGRTGWRVMTAVRGARPHTPSNCNLASLA</sequence>
<proteinExistence type="predicted"/>
<accession>A0A1M6QYN4</accession>
<evidence type="ECO:0000313" key="1">
    <source>
        <dbReference type="EMBL" id="SHK25324.1"/>
    </source>
</evidence>
<organism evidence="1 2">
    <name type="scientific">Bradyrhizobium lablabi</name>
    <dbReference type="NCBI Taxonomy" id="722472"/>
    <lineage>
        <taxon>Bacteria</taxon>
        <taxon>Pseudomonadati</taxon>
        <taxon>Pseudomonadota</taxon>
        <taxon>Alphaproteobacteria</taxon>
        <taxon>Hyphomicrobiales</taxon>
        <taxon>Nitrobacteraceae</taxon>
        <taxon>Bradyrhizobium</taxon>
    </lineage>
</organism>
<dbReference type="EMBL" id="LT670844">
    <property type="protein sequence ID" value="SHK25324.1"/>
    <property type="molecule type" value="Genomic_DNA"/>
</dbReference>
<dbReference type="AlphaFoldDB" id="A0A1M6QYN4"/>
<gene>
    <name evidence="1" type="ORF">SAMN05444159_2830</name>
</gene>
<evidence type="ECO:0000313" key="2">
    <source>
        <dbReference type="Proteomes" id="UP000189935"/>
    </source>
</evidence>
<dbReference type="Proteomes" id="UP000189935">
    <property type="component" value="Chromosome I"/>
</dbReference>